<organism evidence="1 2">
    <name type="scientific">Megaselia scalaris</name>
    <name type="common">Humpbacked fly</name>
    <name type="synonym">Phora scalaris</name>
    <dbReference type="NCBI Taxonomy" id="36166"/>
    <lineage>
        <taxon>Eukaryota</taxon>
        <taxon>Metazoa</taxon>
        <taxon>Ecdysozoa</taxon>
        <taxon>Arthropoda</taxon>
        <taxon>Hexapoda</taxon>
        <taxon>Insecta</taxon>
        <taxon>Pterygota</taxon>
        <taxon>Neoptera</taxon>
        <taxon>Endopterygota</taxon>
        <taxon>Diptera</taxon>
        <taxon>Brachycera</taxon>
        <taxon>Muscomorpha</taxon>
        <taxon>Platypezoidea</taxon>
        <taxon>Phoridae</taxon>
        <taxon>Megaseliini</taxon>
        <taxon>Megaselia</taxon>
    </lineage>
</organism>
<evidence type="ECO:0000313" key="1">
    <source>
        <dbReference type="EnsemblMetazoa" id="MESCA009328-PA"/>
    </source>
</evidence>
<dbReference type="AlphaFoldDB" id="T1GZM4"/>
<reference evidence="1" key="2">
    <citation type="submission" date="2015-06" db="UniProtKB">
        <authorList>
            <consortium name="EnsemblMetazoa"/>
        </authorList>
    </citation>
    <scope>IDENTIFICATION</scope>
</reference>
<dbReference type="EMBL" id="CAQQ02117230">
    <property type="status" value="NOT_ANNOTATED_CDS"/>
    <property type="molecule type" value="Genomic_DNA"/>
</dbReference>
<reference evidence="2" key="1">
    <citation type="submission" date="2013-02" db="EMBL/GenBank/DDBJ databases">
        <authorList>
            <person name="Hughes D."/>
        </authorList>
    </citation>
    <scope>NUCLEOTIDE SEQUENCE</scope>
    <source>
        <strain>Durham</strain>
        <strain evidence="2">NC isolate 2 -- Noor lab</strain>
    </source>
</reference>
<dbReference type="EnsemblMetazoa" id="MESCA009328-RA">
    <property type="protein sequence ID" value="MESCA009328-PA"/>
    <property type="gene ID" value="MESCA009328"/>
</dbReference>
<proteinExistence type="predicted"/>
<sequence length="162" mass="18318">MIEAFANHLGSHLGRHIIYWALGQDGSEGRHRQLELLDKIQGPFERGVHVLDNLFTLDEEDFNNWGSGYAHHCDIVEEEGDESNVENLDGNERNQRAMQTANGTNSTNGRIVYCQRCCGALDESCLLYVGDHIDDTVRGYIMFCIFHLCEPPHKLCGVSPFH</sequence>
<dbReference type="EMBL" id="CAQQ02117229">
    <property type="status" value="NOT_ANNOTATED_CDS"/>
    <property type="molecule type" value="Genomic_DNA"/>
</dbReference>
<dbReference type="HOGENOM" id="CLU_1637354_0_0_1"/>
<evidence type="ECO:0000313" key="2">
    <source>
        <dbReference type="Proteomes" id="UP000015102"/>
    </source>
</evidence>
<name>T1GZM4_MEGSC</name>
<protein>
    <submittedName>
        <fullName evidence="1">Uncharacterized protein</fullName>
    </submittedName>
</protein>
<dbReference type="Proteomes" id="UP000015102">
    <property type="component" value="Unassembled WGS sequence"/>
</dbReference>
<accession>T1GZM4</accession>
<keyword evidence="2" id="KW-1185">Reference proteome</keyword>